<gene>
    <name evidence="1" type="ORF">MSTO_00260</name>
</gene>
<sequence length="79" mass="8310">MVDDWCVRARAGEALVITSHHPKDESGQPPADSDGISIWGHLPEGPTIVDRLAQFKTGAASLLHREDVVSALAGAGIPD</sequence>
<reference evidence="1 2" key="1">
    <citation type="journal article" date="2019" name="Emerg. Microbes Infect.">
        <title>Comprehensive subspecies identification of 175 nontuberculous mycobacteria species based on 7547 genomic profiles.</title>
        <authorList>
            <person name="Matsumoto Y."/>
            <person name="Kinjo T."/>
            <person name="Motooka D."/>
            <person name="Nabeya D."/>
            <person name="Jung N."/>
            <person name="Uechi K."/>
            <person name="Horii T."/>
            <person name="Iida T."/>
            <person name="Fujita J."/>
            <person name="Nakamura S."/>
        </authorList>
    </citation>
    <scope>NUCLEOTIDE SEQUENCE [LARGE SCALE GENOMIC DNA]</scope>
    <source>
        <strain evidence="1 2">JCM 17783</strain>
    </source>
</reference>
<protein>
    <submittedName>
        <fullName evidence="1">Uncharacterized protein</fullName>
    </submittedName>
</protein>
<accession>A0A7I7Q108</accession>
<dbReference type="KEGG" id="msto:MSTO_00260"/>
<dbReference type="AlphaFoldDB" id="A0A7I7Q108"/>
<dbReference type="Proteomes" id="UP000467130">
    <property type="component" value="Chromosome"/>
</dbReference>
<dbReference type="EMBL" id="AP022587">
    <property type="protein sequence ID" value="BBY19821.1"/>
    <property type="molecule type" value="Genomic_DNA"/>
</dbReference>
<evidence type="ECO:0000313" key="1">
    <source>
        <dbReference type="EMBL" id="BBY19821.1"/>
    </source>
</evidence>
<evidence type="ECO:0000313" key="2">
    <source>
        <dbReference type="Proteomes" id="UP000467130"/>
    </source>
</evidence>
<proteinExistence type="predicted"/>
<organism evidence="1 2">
    <name type="scientific">Mycobacterium stomatepiae</name>
    <dbReference type="NCBI Taxonomy" id="470076"/>
    <lineage>
        <taxon>Bacteria</taxon>
        <taxon>Bacillati</taxon>
        <taxon>Actinomycetota</taxon>
        <taxon>Actinomycetes</taxon>
        <taxon>Mycobacteriales</taxon>
        <taxon>Mycobacteriaceae</taxon>
        <taxon>Mycobacterium</taxon>
        <taxon>Mycobacterium simiae complex</taxon>
    </lineage>
</organism>
<name>A0A7I7Q108_9MYCO</name>
<keyword evidence="2" id="KW-1185">Reference proteome</keyword>